<name>A0ABM7RVY8_9PSED</name>
<evidence type="ECO:0000259" key="6">
    <source>
        <dbReference type="PROSITE" id="PS01124"/>
    </source>
</evidence>
<sequence length="195" mass="22163">MHPIPEKTTPATHTPSIDEFLLIHLYSIEASDPVMFHLASAVMPMLNQPDEANRFFIDQVMMAMQAHLSLQQGRKSLAVSSKDRGLAPWQQRRAREMLCAHIVDGVSVEKLARECSYSRCHFSRAFKLSLGSSPHQYLLHLRVDKARKLLLNPSLKITDIAIDCGFSDSSHFSRVFSRCTGFSPSYWRQLNTGFR</sequence>
<keyword evidence="3" id="KW-0238">DNA-binding</keyword>
<dbReference type="InterPro" id="IPR018062">
    <property type="entry name" value="HTH_AraC-typ_CS"/>
</dbReference>
<protein>
    <recommendedName>
        <fullName evidence="6">HTH araC/xylS-type domain-containing protein</fullName>
    </recommendedName>
</protein>
<dbReference type="Gene3D" id="1.10.10.60">
    <property type="entry name" value="Homeodomain-like"/>
    <property type="match status" value="2"/>
</dbReference>
<dbReference type="PANTHER" id="PTHR46796">
    <property type="entry name" value="HTH-TYPE TRANSCRIPTIONAL ACTIVATOR RHAS-RELATED"/>
    <property type="match status" value="1"/>
</dbReference>
<comment type="subcellular location">
    <subcellularLocation>
        <location evidence="1">Cytoplasm</location>
    </subcellularLocation>
</comment>
<evidence type="ECO:0000256" key="2">
    <source>
        <dbReference type="ARBA" id="ARBA00023015"/>
    </source>
</evidence>
<evidence type="ECO:0000256" key="5">
    <source>
        <dbReference type="ARBA" id="ARBA00037345"/>
    </source>
</evidence>
<dbReference type="InterPro" id="IPR050204">
    <property type="entry name" value="AraC_XylS_family_regulators"/>
</dbReference>
<evidence type="ECO:0000256" key="1">
    <source>
        <dbReference type="ARBA" id="ARBA00004496"/>
    </source>
</evidence>
<dbReference type="PRINTS" id="PR00032">
    <property type="entry name" value="HTHARAC"/>
</dbReference>
<keyword evidence="8" id="KW-1185">Reference proteome</keyword>
<dbReference type="SMART" id="SM00342">
    <property type="entry name" value="HTH_ARAC"/>
    <property type="match status" value="1"/>
</dbReference>
<evidence type="ECO:0000256" key="3">
    <source>
        <dbReference type="ARBA" id="ARBA00023125"/>
    </source>
</evidence>
<dbReference type="InterPro" id="IPR018060">
    <property type="entry name" value="HTH_AraC"/>
</dbReference>
<dbReference type="EMBL" id="AP017423">
    <property type="protein sequence ID" value="BCX69021.1"/>
    <property type="molecule type" value="Genomic_DNA"/>
</dbReference>
<keyword evidence="2" id="KW-0805">Transcription regulation</keyword>
<dbReference type="Pfam" id="PF12833">
    <property type="entry name" value="HTH_18"/>
    <property type="match status" value="1"/>
</dbReference>
<reference evidence="7 8" key="1">
    <citation type="submission" date="2016-04" db="EMBL/GenBank/DDBJ databases">
        <title>Complete genome sequence of Pseudomonas sp. LAB-08 isolated from TCE contaminated aquifer soil.</title>
        <authorList>
            <person name="Dohra H."/>
            <person name="Suzuki K."/>
            <person name="Fatma A."/>
            <person name="Inuzuka Y."/>
            <person name="Honjo M."/>
            <person name="Tashiro Y."/>
            <person name="Futamata H."/>
        </authorList>
    </citation>
    <scope>NUCLEOTIDE SEQUENCE [LARGE SCALE GENOMIC DNA]</scope>
    <source>
        <strain evidence="7 8">LAB-08</strain>
    </source>
</reference>
<dbReference type="Proteomes" id="UP000218595">
    <property type="component" value="Chromosome"/>
</dbReference>
<keyword evidence="4" id="KW-0804">Transcription</keyword>
<feature type="domain" description="HTH araC/xylS-type" evidence="6">
    <location>
        <begin position="92"/>
        <end position="190"/>
    </location>
</feature>
<accession>A0ABM7RVY8</accession>
<evidence type="ECO:0000256" key="4">
    <source>
        <dbReference type="ARBA" id="ARBA00023163"/>
    </source>
</evidence>
<dbReference type="PROSITE" id="PS00041">
    <property type="entry name" value="HTH_ARAC_FAMILY_1"/>
    <property type="match status" value="1"/>
</dbReference>
<proteinExistence type="predicted"/>
<comment type="function">
    <text evidence="5">Regulatory protein of the TOL plasmid xyl operons. XylS activates the xylXYZLTEGFJQKIH operon required for the degradation of toluene, m-xylene and p-xylene.</text>
</comment>
<organism evidence="7 8">
    <name type="scientific">Pseudomonas izuensis</name>
    <dbReference type="NCBI Taxonomy" id="2684212"/>
    <lineage>
        <taxon>Bacteria</taxon>
        <taxon>Pseudomonadati</taxon>
        <taxon>Pseudomonadota</taxon>
        <taxon>Gammaproteobacteria</taxon>
        <taxon>Pseudomonadales</taxon>
        <taxon>Pseudomonadaceae</taxon>
        <taxon>Pseudomonas</taxon>
    </lineage>
</organism>
<evidence type="ECO:0000313" key="8">
    <source>
        <dbReference type="Proteomes" id="UP000218595"/>
    </source>
</evidence>
<dbReference type="PROSITE" id="PS01124">
    <property type="entry name" value="HTH_ARAC_FAMILY_2"/>
    <property type="match status" value="1"/>
</dbReference>
<dbReference type="RefSeq" id="WP_157755692.1">
    <property type="nucleotide sequence ID" value="NZ_AP017423.2"/>
</dbReference>
<dbReference type="InterPro" id="IPR009057">
    <property type="entry name" value="Homeodomain-like_sf"/>
</dbReference>
<gene>
    <name evidence="7" type="ORF">LAB08_R36630</name>
</gene>
<evidence type="ECO:0000313" key="7">
    <source>
        <dbReference type="EMBL" id="BCX69021.1"/>
    </source>
</evidence>
<dbReference type="InterPro" id="IPR020449">
    <property type="entry name" value="Tscrpt_reg_AraC-type_HTH"/>
</dbReference>
<dbReference type="SUPFAM" id="SSF46689">
    <property type="entry name" value="Homeodomain-like"/>
    <property type="match status" value="2"/>
</dbReference>
<dbReference type="PANTHER" id="PTHR46796:SF14">
    <property type="entry name" value="TRANSCRIPTIONAL REGULATORY PROTEIN"/>
    <property type="match status" value="1"/>
</dbReference>